<comment type="caution">
    <text evidence="11">The sequence shown here is derived from an EMBL/GenBank/DDBJ whole genome shotgun (WGS) entry which is preliminary data.</text>
</comment>
<evidence type="ECO:0000256" key="6">
    <source>
        <dbReference type="ARBA" id="ARBA00022989"/>
    </source>
</evidence>
<evidence type="ECO:0000313" key="12">
    <source>
        <dbReference type="Proteomes" id="UP000037558"/>
    </source>
</evidence>
<dbReference type="OrthoDB" id="9807778at2"/>
<feature type="domain" description="Glycosyltransferase 2-like" evidence="10">
    <location>
        <begin position="8"/>
        <end position="170"/>
    </location>
</feature>
<dbReference type="GO" id="GO:0016757">
    <property type="term" value="F:glycosyltransferase activity"/>
    <property type="evidence" value="ECO:0007669"/>
    <property type="project" value="UniProtKB-KW"/>
</dbReference>
<gene>
    <name evidence="11" type="ORF">AMD01_13155</name>
</gene>
<accession>A0A0M0KZI0</accession>
<protein>
    <submittedName>
        <fullName evidence="11">Glycosyltransferase</fullName>
    </submittedName>
</protein>
<dbReference type="STRING" id="284581.AMD01_13155"/>
<sequence length="325" mass="37395">MKKHVRYSIVIPVYNEEAVIHETYRRLKSVMNSTKEAYELLFVNDGSRDQTAAILKGYSDGDDSVKLIDFSRNFGHQIAITAGMDYARGEAIVVIDADLQDPPELILEMIEKWKEGYDVVYAKRVQRKGETFFKKQTASLFYRILRASTDVDIPVDTGDFRLIDRRVCEEMKGIQEKNRFVRGLVSWVGFKQTAVEYVRDERLAGETKYPLKKMLKLSLDGLTTFSYKPLKLATYTGSLLSLAGFIYMFIVLYQKLFTDSTVEGWASLIVIQLFFSGIVLILLGIVGEYIGRIYDETKNRPLYIVRECYGMERKERQVVSSVVHE</sequence>
<evidence type="ECO:0000256" key="4">
    <source>
        <dbReference type="ARBA" id="ARBA00022679"/>
    </source>
</evidence>
<dbReference type="InterPro" id="IPR001173">
    <property type="entry name" value="Glyco_trans_2-like"/>
</dbReference>
<dbReference type="CDD" id="cd04187">
    <property type="entry name" value="DPM1_like_bac"/>
    <property type="match status" value="1"/>
</dbReference>
<proteinExistence type="inferred from homology"/>
<dbReference type="Pfam" id="PF00535">
    <property type="entry name" value="Glycos_transf_2"/>
    <property type="match status" value="1"/>
</dbReference>
<comment type="subcellular location">
    <subcellularLocation>
        <location evidence="1">Cell membrane</location>
        <topology evidence="1">Multi-pass membrane protein</topology>
    </subcellularLocation>
</comment>
<dbReference type="SUPFAM" id="SSF53448">
    <property type="entry name" value="Nucleotide-diphospho-sugar transferases"/>
    <property type="match status" value="1"/>
</dbReference>
<evidence type="ECO:0000256" key="8">
    <source>
        <dbReference type="ARBA" id="ARBA00038152"/>
    </source>
</evidence>
<feature type="transmembrane region" description="Helical" evidence="9">
    <location>
        <begin position="265"/>
        <end position="290"/>
    </location>
</feature>
<evidence type="ECO:0000256" key="2">
    <source>
        <dbReference type="ARBA" id="ARBA00022475"/>
    </source>
</evidence>
<dbReference type="InterPro" id="IPR029044">
    <property type="entry name" value="Nucleotide-diphossugar_trans"/>
</dbReference>
<dbReference type="RefSeq" id="WP_053401886.1">
    <property type="nucleotide sequence ID" value="NZ_CP061868.1"/>
</dbReference>
<dbReference type="EMBL" id="LILC01000016">
    <property type="protein sequence ID" value="KOO44235.1"/>
    <property type="molecule type" value="Genomic_DNA"/>
</dbReference>
<dbReference type="Gene3D" id="3.90.550.10">
    <property type="entry name" value="Spore Coat Polysaccharide Biosynthesis Protein SpsA, Chain A"/>
    <property type="match status" value="1"/>
</dbReference>
<name>A0A0M0KZI0_9BACI</name>
<dbReference type="PANTHER" id="PTHR48090">
    <property type="entry name" value="UNDECAPRENYL-PHOSPHATE 4-DEOXY-4-FORMAMIDO-L-ARABINOSE TRANSFERASE-RELATED"/>
    <property type="match status" value="1"/>
</dbReference>
<keyword evidence="6 9" id="KW-1133">Transmembrane helix</keyword>
<keyword evidence="3" id="KW-0328">Glycosyltransferase</keyword>
<evidence type="ECO:0000256" key="9">
    <source>
        <dbReference type="SAM" id="Phobius"/>
    </source>
</evidence>
<feature type="transmembrane region" description="Helical" evidence="9">
    <location>
        <begin position="232"/>
        <end position="253"/>
    </location>
</feature>
<keyword evidence="2" id="KW-1003">Cell membrane</keyword>
<evidence type="ECO:0000256" key="5">
    <source>
        <dbReference type="ARBA" id="ARBA00022692"/>
    </source>
</evidence>
<organism evidence="11 12">
    <name type="scientific">Priestia koreensis</name>
    <dbReference type="NCBI Taxonomy" id="284581"/>
    <lineage>
        <taxon>Bacteria</taxon>
        <taxon>Bacillati</taxon>
        <taxon>Bacillota</taxon>
        <taxon>Bacilli</taxon>
        <taxon>Bacillales</taxon>
        <taxon>Bacillaceae</taxon>
        <taxon>Priestia</taxon>
    </lineage>
</organism>
<evidence type="ECO:0000256" key="1">
    <source>
        <dbReference type="ARBA" id="ARBA00004651"/>
    </source>
</evidence>
<reference evidence="12" key="1">
    <citation type="submission" date="2015-08" db="EMBL/GenBank/DDBJ databases">
        <title>Fjat-14210 dsm16467.</title>
        <authorList>
            <person name="Liu B."/>
            <person name="Wang J."/>
            <person name="Zhu Y."/>
            <person name="Liu G."/>
            <person name="Chen Q."/>
            <person name="Chen Z."/>
            <person name="Lan J."/>
            <person name="Che J."/>
            <person name="Ge C."/>
            <person name="Shi H."/>
            <person name="Pan Z."/>
            <person name="Liu X."/>
        </authorList>
    </citation>
    <scope>NUCLEOTIDE SEQUENCE [LARGE SCALE GENOMIC DNA]</scope>
    <source>
        <strain evidence="12">DSM 16467</strain>
    </source>
</reference>
<dbReference type="InterPro" id="IPR050256">
    <property type="entry name" value="Glycosyltransferase_2"/>
</dbReference>
<dbReference type="Proteomes" id="UP000037558">
    <property type="component" value="Unassembled WGS sequence"/>
</dbReference>
<dbReference type="AlphaFoldDB" id="A0A0M0KZI0"/>
<evidence type="ECO:0000259" key="10">
    <source>
        <dbReference type="Pfam" id="PF00535"/>
    </source>
</evidence>
<dbReference type="FunFam" id="3.90.550.10:FF:000079">
    <property type="entry name" value="Probable glycosyl transferase"/>
    <property type="match status" value="1"/>
</dbReference>
<dbReference type="PATRIC" id="fig|284581.3.peg.4751"/>
<dbReference type="PANTHER" id="PTHR48090:SF1">
    <property type="entry name" value="PROPHAGE BACTOPRENOL GLUCOSYL TRANSFERASE HOMOLOG"/>
    <property type="match status" value="1"/>
</dbReference>
<evidence type="ECO:0000256" key="3">
    <source>
        <dbReference type="ARBA" id="ARBA00022676"/>
    </source>
</evidence>
<keyword evidence="7 9" id="KW-0472">Membrane</keyword>
<keyword evidence="12" id="KW-1185">Reference proteome</keyword>
<keyword evidence="5 9" id="KW-0812">Transmembrane</keyword>
<evidence type="ECO:0000256" key="7">
    <source>
        <dbReference type="ARBA" id="ARBA00023136"/>
    </source>
</evidence>
<comment type="similarity">
    <text evidence="8">Belongs to the glycosyltransferase 2 family. GtrB subfamily.</text>
</comment>
<dbReference type="GO" id="GO:0005886">
    <property type="term" value="C:plasma membrane"/>
    <property type="evidence" value="ECO:0007669"/>
    <property type="project" value="UniProtKB-SubCell"/>
</dbReference>
<evidence type="ECO:0000313" key="11">
    <source>
        <dbReference type="EMBL" id="KOO44235.1"/>
    </source>
</evidence>
<keyword evidence="4 11" id="KW-0808">Transferase</keyword>